<reference evidence="6 7" key="1">
    <citation type="submission" date="2025-04" db="UniProtKB">
        <authorList>
            <consortium name="RefSeq"/>
        </authorList>
    </citation>
    <scope>IDENTIFICATION</scope>
</reference>
<dbReference type="OMA" id="RRNCWEP"/>
<dbReference type="SMART" id="SM00612">
    <property type="entry name" value="Kelch"/>
    <property type="match status" value="6"/>
</dbReference>
<dbReference type="GeneID" id="110979060"/>
<dbReference type="PANTHER" id="PTHR24412">
    <property type="entry name" value="KELCH PROTEIN"/>
    <property type="match status" value="1"/>
</dbReference>
<dbReference type="UniPathway" id="UPA00143"/>
<dbReference type="AlphaFoldDB" id="A0A8B7YAJ3"/>
<evidence type="ECO:0000256" key="2">
    <source>
        <dbReference type="ARBA" id="ARBA00022737"/>
    </source>
</evidence>
<dbReference type="KEGG" id="aplc:110979060"/>
<dbReference type="SMART" id="SM00225">
    <property type="entry name" value="BTB"/>
    <property type="match status" value="1"/>
</dbReference>
<evidence type="ECO:0000313" key="5">
    <source>
        <dbReference type="Proteomes" id="UP000694845"/>
    </source>
</evidence>
<dbReference type="RefSeq" id="XP_022090247.1">
    <property type="nucleotide sequence ID" value="XM_022234555.1"/>
</dbReference>
<organism evidence="5 7">
    <name type="scientific">Acanthaster planci</name>
    <name type="common">Crown-of-thorns starfish</name>
    <dbReference type="NCBI Taxonomy" id="133434"/>
    <lineage>
        <taxon>Eukaryota</taxon>
        <taxon>Metazoa</taxon>
        <taxon>Echinodermata</taxon>
        <taxon>Eleutherozoa</taxon>
        <taxon>Asterozoa</taxon>
        <taxon>Asteroidea</taxon>
        <taxon>Valvatacea</taxon>
        <taxon>Valvatida</taxon>
        <taxon>Acanthasteridae</taxon>
        <taxon>Acanthaster</taxon>
    </lineage>
</organism>
<proteinExistence type="predicted"/>
<dbReference type="Gene3D" id="2.120.10.80">
    <property type="entry name" value="Kelch-type beta propeller"/>
    <property type="match status" value="1"/>
</dbReference>
<accession>A0A8B7YAJ3</accession>
<evidence type="ECO:0000313" key="10">
    <source>
        <dbReference type="RefSeq" id="XP_022090247.1"/>
    </source>
</evidence>
<gene>
    <name evidence="6 7 8 9 10" type="primary">LOC110979060</name>
</gene>
<dbReference type="InterPro" id="IPR011705">
    <property type="entry name" value="BACK"/>
</dbReference>
<dbReference type="PANTHER" id="PTHR24412:SF475">
    <property type="entry name" value="KELCH-LIKE PROTEIN 17"/>
    <property type="match status" value="1"/>
</dbReference>
<protein>
    <submittedName>
        <fullName evidence="6 7">Kelch-like protein 17</fullName>
    </submittedName>
</protein>
<dbReference type="InterPro" id="IPR011043">
    <property type="entry name" value="Gal_Oxase/kelch_b-propeller"/>
</dbReference>
<dbReference type="Pfam" id="PF00651">
    <property type="entry name" value="BTB"/>
    <property type="match status" value="1"/>
</dbReference>
<evidence type="ECO:0000256" key="1">
    <source>
        <dbReference type="ARBA" id="ARBA00022441"/>
    </source>
</evidence>
<dbReference type="SUPFAM" id="SSF50965">
    <property type="entry name" value="Galactose oxidase, central domain"/>
    <property type="match status" value="1"/>
</dbReference>
<dbReference type="RefSeq" id="XP_022090244.1">
    <property type="nucleotide sequence ID" value="XM_022234552.1"/>
</dbReference>
<keyword evidence="5" id="KW-1185">Reference proteome</keyword>
<dbReference type="Pfam" id="PF07707">
    <property type="entry name" value="BACK"/>
    <property type="match status" value="1"/>
</dbReference>
<evidence type="ECO:0000313" key="8">
    <source>
        <dbReference type="RefSeq" id="XP_022090244.1"/>
    </source>
</evidence>
<keyword evidence="2" id="KW-0677">Repeat</keyword>
<dbReference type="FunFam" id="1.25.40.420:FF:000001">
    <property type="entry name" value="Kelch-like family member 12"/>
    <property type="match status" value="1"/>
</dbReference>
<dbReference type="SUPFAM" id="SSF54695">
    <property type="entry name" value="POZ domain"/>
    <property type="match status" value="1"/>
</dbReference>
<dbReference type="Pfam" id="PF24681">
    <property type="entry name" value="Kelch_KLHDC2_KLHL20_DRC7"/>
    <property type="match status" value="1"/>
</dbReference>
<evidence type="ECO:0000313" key="6">
    <source>
        <dbReference type="RefSeq" id="XP_022090242.1"/>
    </source>
</evidence>
<dbReference type="InterPro" id="IPR000210">
    <property type="entry name" value="BTB/POZ_dom"/>
</dbReference>
<dbReference type="FunFam" id="3.30.710.10:FF:000001">
    <property type="entry name" value="Kelch-like family member 20"/>
    <property type="match status" value="1"/>
</dbReference>
<dbReference type="InterPro" id="IPR011333">
    <property type="entry name" value="SKP1/BTB/POZ_sf"/>
</dbReference>
<evidence type="ECO:0000256" key="3">
    <source>
        <dbReference type="SAM" id="MobiDB-lite"/>
    </source>
</evidence>
<dbReference type="GO" id="GO:0016567">
    <property type="term" value="P:protein ubiquitination"/>
    <property type="evidence" value="ECO:0007669"/>
    <property type="project" value="UniProtKB-UniPathway"/>
</dbReference>
<feature type="domain" description="BTB" evidence="4">
    <location>
        <begin position="67"/>
        <end position="134"/>
    </location>
</feature>
<sequence length="610" mass="67642">MEVKSELSVQVSHHRSLSRHPASPVISPVGCISQNAKLGEFFTHRASRHANDAFVAMNRMRQQATLCDIVLKVGDKTIMAHKLVLASCSAYFHAMFTSDMSESRQSEVHLRDIEAQAVEQLVQFAYTAEINIGEKNVQSLLPAASLLQLHSVRDACCKFLLGQLDPSNCLGIRRFADMHGCYDLEQSSHLYSLQNFNHVVNTEEYLHLPADEVMQLISSEQLNITSEEDVFNAVVLWVRADMPTRQRYVAKLMERVRLPLLTRDFLVNTVETEPIIRSSPECKDLLIEALKYHLLPEQRAVMQSPRTQERHNSACVPMLFCVGGGSLFAIHSECECYDPRSDTWHPLAPMSSRRARLGVATVGRLVYAVGGYDGSNDLALVESYNPQTNTWKEITPMGTKRSCLAVASLNGLLYAIGGYDGASCLNSVERYDPLTNTWTSVAAMATRRRYVKVAVMDGCLYALGGYDGSCHLSSVERYDPQTNSWAQMPHMISRRSSTAAAVVEGVLYVVGGNDGAACLSSAERFNPDINLWEPVPSMSIRRSTHDAVAMDGQLYVVGGNDGSSSLNSVERYDPKSHHWNTINTMVTRRSSVGVTVTKVVSHLGLNQVKF</sequence>
<dbReference type="RefSeq" id="XP_022090242.1">
    <property type="nucleotide sequence ID" value="XM_022234550.1"/>
</dbReference>
<dbReference type="RefSeq" id="XP_022090243.1">
    <property type="nucleotide sequence ID" value="XM_022234551.1"/>
</dbReference>
<dbReference type="CTD" id="339451"/>
<feature type="region of interest" description="Disordered" evidence="3">
    <location>
        <begin position="1"/>
        <end position="23"/>
    </location>
</feature>
<dbReference type="InterPro" id="IPR015915">
    <property type="entry name" value="Kelch-typ_b-propeller"/>
</dbReference>
<dbReference type="PIRSF" id="PIRSF037037">
    <property type="entry name" value="Kelch-like_protein_gigaxonin"/>
    <property type="match status" value="1"/>
</dbReference>
<evidence type="ECO:0000313" key="9">
    <source>
        <dbReference type="RefSeq" id="XP_022090246.1"/>
    </source>
</evidence>
<dbReference type="Gene3D" id="1.25.40.420">
    <property type="match status" value="1"/>
</dbReference>
<dbReference type="PRINTS" id="PR00501">
    <property type="entry name" value="KELCHREPEAT"/>
</dbReference>
<dbReference type="RefSeq" id="XP_022090246.1">
    <property type="nucleotide sequence ID" value="XM_022234554.1"/>
</dbReference>
<keyword evidence="1" id="KW-0880">Kelch repeat</keyword>
<dbReference type="SMART" id="SM00875">
    <property type="entry name" value="BACK"/>
    <property type="match status" value="1"/>
</dbReference>
<dbReference type="InterPro" id="IPR006652">
    <property type="entry name" value="Kelch_1"/>
</dbReference>
<evidence type="ECO:0000259" key="4">
    <source>
        <dbReference type="PROSITE" id="PS50097"/>
    </source>
</evidence>
<dbReference type="Proteomes" id="UP000694845">
    <property type="component" value="Unplaced"/>
</dbReference>
<dbReference type="OrthoDB" id="45365at2759"/>
<evidence type="ECO:0000313" key="7">
    <source>
        <dbReference type="RefSeq" id="XP_022090243.1"/>
    </source>
</evidence>
<dbReference type="Pfam" id="PF01344">
    <property type="entry name" value="Kelch_1"/>
    <property type="match status" value="2"/>
</dbReference>
<name>A0A8B7YAJ3_ACAPL</name>
<dbReference type="Gene3D" id="3.30.710.10">
    <property type="entry name" value="Potassium Channel Kv1.1, Chain A"/>
    <property type="match status" value="1"/>
</dbReference>
<dbReference type="InterPro" id="IPR017096">
    <property type="entry name" value="BTB-kelch_protein"/>
</dbReference>
<dbReference type="PROSITE" id="PS50097">
    <property type="entry name" value="BTB"/>
    <property type="match status" value="1"/>
</dbReference>